<dbReference type="EMBL" id="PKOZ01000002">
    <property type="protein sequence ID" value="PQD96049.1"/>
    <property type="molecule type" value="Genomic_DNA"/>
</dbReference>
<evidence type="ECO:0000313" key="7">
    <source>
        <dbReference type="EMBL" id="PQD96049.1"/>
    </source>
</evidence>
<gene>
    <name evidence="7" type="ORF">CYL18_05460</name>
</gene>
<evidence type="ECO:0000313" key="8">
    <source>
        <dbReference type="Proteomes" id="UP000239663"/>
    </source>
</evidence>
<dbReference type="AlphaFoldDB" id="A0A2S7N205"/>
<feature type="transmembrane region" description="Helical" evidence="6">
    <location>
        <begin position="179"/>
        <end position="198"/>
    </location>
</feature>
<reference evidence="7 8" key="1">
    <citation type="submission" date="2017-12" db="EMBL/GenBank/DDBJ databases">
        <title>Taxonomic description and draft genome of Pradoshia cofamensis Gen. nov., sp. nov., a thermotolerant bacillale isolated from anterior gut of earthworm Eisenia fetida.</title>
        <authorList>
            <person name="Saha T."/>
            <person name="Chakraborty R."/>
        </authorList>
    </citation>
    <scope>NUCLEOTIDE SEQUENCE [LARGE SCALE GENOMIC DNA]</scope>
    <source>
        <strain evidence="7 8">EAG3</strain>
    </source>
</reference>
<comment type="caution">
    <text evidence="7">The sequence shown here is derived from an EMBL/GenBank/DDBJ whole genome shotgun (WGS) entry which is preliminary data.</text>
</comment>
<evidence type="ECO:0000256" key="6">
    <source>
        <dbReference type="SAM" id="Phobius"/>
    </source>
</evidence>
<keyword evidence="3 6" id="KW-0812">Transmembrane</keyword>
<dbReference type="Pfam" id="PF01810">
    <property type="entry name" value="LysE"/>
    <property type="match status" value="1"/>
</dbReference>
<sequence length="207" mass="23044">MYGLLSYVYLGISLSAPVGPINAAQMETGLRKGFSYAWLFGLGAILADIVYMILVYFGLATYMNIPIIQTFLWLFGAFVLIYSGAESLASSVQANEKSLQRNVTKFHSFRTGFFMSLMNPLSILFWIGIYGSVLAETANHLSTRQIFINSCAIICGIFLWDYTIALLSSIFRRFLTDRFLRAVSLFSGISLIGFGLYFGSKGILSLF</sequence>
<name>A0A2S7N205_9BACI</name>
<evidence type="ECO:0000256" key="4">
    <source>
        <dbReference type="ARBA" id="ARBA00022989"/>
    </source>
</evidence>
<proteinExistence type="predicted"/>
<dbReference type="GO" id="GO:0005886">
    <property type="term" value="C:plasma membrane"/>
    <property type="evidence" value="ECO:0007669"/>
    <property type="project" value="UniProtKB-SubCell"/>
</dbReference>
<feature type="transmembrane region" description="Helical" evidence="6">
    <location>
        <begin position="36"/>
        <end position="59"/>
    </location>
</feature>
<feature type="transmembrane region" description="Helical" evidence="6">
    <location>
        <begin position="113"/>
        <end position="134"/>
    </location>
</feature>
<feature type="transmembrane region" description="Helical" evidence="6">
    <location>
        <begin position="146"/>
        <end position="167"/>
    </location>
</feature>
<dbReference type="GO" id="GO:0015171">
    <property type="term" value="F:amino acid transmembrane transporter activity"/>
    <property type="evidence" value="ECO:0007669"/>
    <property type="project" value="TreeGrafter"/>
</dbReference>
<evidence type="ECO:0000256" key="2">
    <source>
        <dbReference type="ARBA" id="ARBA00022475"/>
    </source>
</evidence>
<evidence type="ECO:0000256" key="3">
    <source>
        <dbReference type="ARBA" id="ARBA00022692"/>
    </source>
</evidence>
<dbReference type="RefSeq" id="WP_104848478.1">
    <property type="nucleotide sequence ID" value="NZ_PKOZ01000002.1"/>
</dbReference>
<keyword evidence="4 6" id="KW-1133">Transmembrane helix</keyword>
<protein>
    <submittedName>
        <fullName evidence="7">Amino acid transporter</fullName>
    </submittedName>
</protein>
<feature type="transmembrane region" description="Helical" evidence="6">
    <location>
        <begin position="71"/>
        <end position="92"/>
    </location>
</feature>
<dbReference type="InterPro" id="IPR001123">
    <property type="entry name" value="LeuE-type"/>
</dbReference>
<keyword evidence="2" id="KW-1003">Cell membrane</keyword>
<comment type="subcellular location">
    <subcellularLocation>
        <location evidence="1">Cell membrane</location>
        <topology evidence="1">Multi-pass membrane protein</topology>
    </subcellularLocation>
</comment>
<dbReference type="PANTHER" id="PTHR30086:SF6">
    <property type="entry name" value="AMINO ACID EFFLUX PROTEIN YCGF-RELATED"/>
    <property type="match status" value="1"/>
</dbReference>
<keyword evidence="8" id="KW-1185">Reference proteome</keyword>
<evidence type="ECO:0000256" key="1">
    <source>
        <dbReference type="ARBA" id="ARBA00004651"/>
    </source>
</evidence>
<organism evidence="7 8">
    <name type="scientific">Pradoshia eiseniae</name>
    <dbReference type="NCBI Taxonomy" id="2064768"/>
    <lineage>
        <taxon>Bacteria</taxon>
        <taxon>Bacillati</taxon>
        <taxon>Bacillota</taxon>
        <taxon>Bacilli</taxon>
        <taxon>Bacillales</taxon>
        <taxon>Bacillaceae</taxon>
        <taxon>Pradoshia</taxon>
    </lineage>
</organism>
<accession>A0A2S7N205</accession>
<dbReference type="PANTHER" id="PTHR30086">
    <property type="entry name" value="ARGININE EXPORTER PROTEIN ARGO"/>
    <property type="match status" value="1"/>
</dbReference>
<keyword evidence="5 6" id="KW-0472">Membrane</keyword>
<evidence type="ECO:0000256" key="5">
    <source>
        <dbReference type="ARBA" id="ARBA00023136"/>
    </source>
</evidence>
<dbReference type="OrthoDB" id="7874789at2"/>
<feature type="transmembrane region" description="Helical" evidence="6">
    <location>
        <begin position="6"/>
        <end position="24"/>
    </location>
</feature>
<dbReference type="Proteomes" id="UP000239663">
    <property type="component" value="Unassembled WGS sequence"/>
</dbReference>